<dbReference type="GO" id="GO:0016042">
    <property type="term" value="P:lipid catabolic process"/>
    <property type="evidence" value="ECO:0007669"/>
    <property type="project" value="InterPro"/>
</dbReference>
<keyword evidence="2" id="KW-0964">Secreted</keyword>
<dbReference type="KEGG" id="soy:115875606"/>
<dbReference type="PROSITE" id="PS00118">
    <property type="entry name" value="PA2_HIS"/>
    <property type="match status" value="1"/>
</dbReference>
<evidence type="ECO:0000313" key="4">
    <source>
        <dbReference type="RefSeq" id="XP_030746965.1"/>
    </source>
</evidence>
<proteinExistence type="predicted"/>
<keyword evidence="3" id="KW-1185">Reference proteome</keyword>
<dbReference type="InterPro" id="IPR010711">
    <property type="entry name" value="PLA2G12"/>
</dbReference>
<dbReference type="InterPro" id="IPR036444">
    <property type="entry name" value="PLipase_A2_dom_sf"/>
</dbReference>
<dbReference type="GO" id="GO:0004623">
    <property type="term" value="F:phospholipase A2 activity"/>
    <property type="evidence" value="ECO:0007669"/>
    <property type="project" value="InterPro"/>
</dbReference>
<sequence>MNIPYGKVAIYLLTFLGYVYSGYGSGVLGTLRDAILSAETVFGDVLKNIVKVAQNFKNVHDIFDAAVEEDCIFKCPTGAVPKPNRNHVPSANGCGALGVKINSDYLPFGAMEKCCNAHDICYDTCNKDKEVCDVDFKRCLYKHCDAYAENVGGQTMTKACKGAAKMLFTGTLTLGCKAYIDAQSKACYCPSSPGWKDKKNSKYTPGGDRGEL</sequence>
<dbReference type="Pfam" id="PF06951">
    <property type="entry name" value="PLA2G12"/>
    <property type="match status" value="1"/>
</dbReference>
<dbReference type="GO" id="GO:0050482">
    <property type="term" value="P:arachidonate secretion"/>
    <property type="evidence" value="ECO:0007669"/>
    <property type="project" value="InterPro"/>
</dbReference>
<dbReference type="PANTHER" id="PTHR12824:SF8">
    <property type="entry name" value="GXIVSPLA2, ISOFORM A"/>
    <property type="match status" value="1"/>
</dbReference>
<reference evidence="4" key="1">
    <citation type="submission" date="2025-08" db="UniProtKB">
        <authorList>
            <consortium name="RefSeq"/>
        </authorList>
    </citation>
    <scope>IDENTIFICATION</scope>
    <source>
        <tissue evidence="4">Gonads</tissue>
    </source>
</reference>
<dbReference type="InParanoid" id="A0A6J2X7K0"/>
<protein>
    <submittedName>
        <fullName evidence="4">Group XIIA secretory phospholipase A2-like</fullName>
    </submittedName>
</protein>
<comment type="subcellular location">
    <subcellularLocation>
        <location evidence="1">Secreted</location>
    </subcellularLocation>
</comment>
<evidence type="ECO:0000256" key="2">
    <source>
        <dbReference type="ARBA" id="ARBA00022525"/>
    </source>
</evidence>
<dbReference type="SUPFAM" id="SSF48619">
    <property type="entry name" value="Phospholipase A2, PLA2"/>
    <property type="match status" value="1"/>
</dbReference>
<dbReference type="GO" id="GO:0005509">
    <property type="term" value="F:calcium ion binding"/>
    <property type="evidence" value="ECO:0007669"/>
    <property type="project" value="InterPro"/>
</dbReference>
<dbReference type="InterPro" id="IPR033113">
    <property type="entry name" value="PLA2_histidine"/>
</dbReference>
<evidence type="ECO:0000313" key="3">
    <source>
        <dbReference type="Proteomes" id="UP000504635"/>
    </source>
</evidence>
<dbReference type="GO" id="GO:0006644">
    <property type="term" value="P:phospholipid metabolic process"/>
    <property type="evidence" value="ECO:0007669"/>
    <property type="project" value="InterPro"/>
</dbReference>
<accession>A0A6J2X7K0</accession>
<dbReference type="AlphaFoldDB" id="A0A6J2X7K0"/>
<dbReference type="Gene3D" id="1.20.90.10">
    <property type="entry name" value="Phospholipase A2 domain"/>
    <property type="match status" value="1"/>
</dbReference>
<dbReference type="GO" id="GO:0005576">
    <property type="term" value="C:extracellular region"/>
    <property type="evidence" value="ECO:0007669"/>
    <property type="project" value="UniProtKB-SubCell"/>
</dbReference>
<dbReference type="RefSeq" id="XP_030746965.1">
    <property type="nucleotide sequence ID" value="XM_030891105.1"/>
</dbReference>
<gene>
    <name evidence="4" type="primary">LOC115875606</name>
</gene>
<dbReference type="Proteomes" id="UP000504635">
    <property type="component" value="Unplaced"/>
</dbReference>
<dbReference type="FunCoup" id="A0A6J2X7K0">
    <property type="interactions" value="148"/>
</dbReference>
<organism evidence="3 4">
    <name type="scientific">Sitophilus oryzae</name>
    <name type="common">Rice weevil</name>
    <name type="synonym">Curculio oryzae</name>
    <dbReference type="NCBI Taxonomy" id="7048"/>
    <lineage>
        <taxon>Eukaryota</taxon>
        <taxon>Metazoa</taxon>
        <taxon>Ecdysozoa</taxon>
        <taxon>Arthropoda</taxon>
        <taxon>Hexapoda</taxon>
        <taxon>Insecta</taxon>
        <taxon>Pterygota</taxon>
        <taxon>Neoptera</taxon>
        <taxon>Endopterygota</taxon>
        <taxon>Coleoptera</taxon>
        <taxon>Polyphaga</taxon>
        <taxon>Cucujiformia</taxon>
        <taxon>Curculionidae</taxon>
        <taxon>Dryophthorinae</taxon>
        <taxon>Sitophilus</taxon>
    </lineage>
</organism>
<dbReference type="PANTHER" id="PTHR12824">
    <property type="entry name" value="GROUP XII SECRETORY PHOSPHOLIPASE A2 FAMILY MEMBER"/>
    <property type="match status" value="1"/>
</dbReference>
<name>A0A6J2X7K0_SITOR</name>
<dbReference type="OrthoDB" id="3935740at2759"/>
<evidence type="ECO:0000256" key="1">
    <source>
        <dbReference type="ARBA" id="ARBA00004613"/>
    </source>
</evidence>
<dbReference type="GeneID" id="115875606"/>